<protein>
    <recommendedName>
        <fullName evidence="4">MFS transporter</fullName>
    </recommendedName>
</protein>
<keyword evidence="1" id="KW-0472">Membrane</keyword>
<keyword evidence="1" id="KW-0812">Transmembrane</keyword>
<evidence type="ECO:0008006" key="4">
    <source>
        <dbReference type="Google" id="ProtNLM"/>
    </source>
</evidence>
<feature type="transmembrane region" description="Helical" evidence="1">
    <location>
        <begin position="48"/>
        <end position="67"/>
    </location>
</feature>
<geneLocation type="plasmid" evidence="2 3">
    <name>unnamed1</name>
</geneLocation>
<evidence type="ECO:0000256" key="1">
    <source>
        <dbReference type="SAM" id="Phobius"/>
    </source>
</evidence>
<feature type="transmembrane region" description="Helical" evidence="1">
    <location>
        <begin position="9"/>
        <end position="28"/>
    </location>
</feature>
<dbReference type="Proteomes" id="UP001164965">
    <property type="component" value="Plasmid unnamed1"/>
</dbReference>
<dbReference type="RefSeq" id="WP_265384938.1">
    <property type="nucleotide sequence ID" value="NZ_CP110616.1"/>
</dbReference>
<sequence length="89" mass="9005">MVPDGAKDFFLASAGVAGALIGLLFVAISVSQGHLTGVGTSQLQRLRGAAAMSAFSNSLVVSLFALVPGRKIGWSTLTASILGLRFVAA</sequence>
<keyword evidence="3" id="KW-1185">Reference proteome</keyword>
<evidence type="ECO:0000313" key="2">
    <source>
        <dbReference type="EMBL" id="UZJ26834.1"/>
    </source>
</evidence>
<proteinExistence type="predicted"/>
<name>A0ABY6P575_9NOCA</name>
<keyword evidence="2" id="KW-0614">Plasmid</keyword>
<reference evidence="2" key="1">
    <citation type="submission" date="2022-10" db="EMBL/GenBank/DDBJ databases">
        <title>Rhodococcus sp.75.</title>
        <authorList>
            <person name="Sun M."/>
        </authorList>
    </citation>
    <scope>NUCLEOTIDE SEQUENCE</scope>
    <source>
        <strain evidence="2">75</strain>
        <plasmid evidence="2">unnamed1</plasmid>
    </source>
</reference>
<evidence type="ECO:0000313" key="3">
    <source>
        <dbReference type="Proteomes" id="UP001164965"/>
    </source>
</evidence>
<keyword evidence="1" id="KW-1133">Transmembrane helix</keyword>
<organism evidence="2 3">
    <name type="scientific">Rhodococcus antarcticus</name>
    <dbReference type="NCBI Taxonomy" id="2987751"/>
    <lineage>
        <taxon>Bacteria</taxon>
        <taxon>Bacillati</taxon>
        <taxon>Actinomycetota</taxon>
        <taxon>Actinomycetes</taxon>
        <taxon>Mycobacteriales</taxon>
        <taxon>Nocardiaceae</taxon>
        <taxon>Rhodococcus</taxon>
    </lineage>
</organism>
<gene>
    <name evidence="2" type="ORF">RHODO2019_18295</name>
</gene>
<dbReference type="EMBL" id="CP110616">
    <property type="protein sequence ID" value="UZJ26834.1"/>
    <property type="molecule type" value="Genomic_DNA"/>
</dbReference>
<accession>A0ABY6P575</accession>